<proteinExistence type="predicted"/>
<dbReference type="InterPro" id="IPR000477">
    <property type="entry name" value="RT_dom"/>
</dbReference>
<evidence type="ECO:0000313" key="2">
    <source>
        <dbReference type="EMBL" id="KAL0303487.1"/>
    </source>
</evidence>
<dbReference type="AlphaFoldDB" id="A0AAW2KBB1"/>
<sequence length="256" mass="29925">MKFPTKNGIGEVSCDQRETSRCYNLSLRKCEQEEQLKRKETEEGEERDVKKFKTERIEPVEDSKRSQVQYTDWLANVVVVPKASKKWRMCTDFTDLDKVCPKDPYPLPRIDLLVYSTAGYELFSMMDAYQGTMYQRLVNKMFKDQVGKTMEVYVDDMLVKSRKEQDHLKDLKQAFEVMRIYGMKLNSSKCTFGVRRGKFLGYMVSKRGIEANPEKIEAIARFQSPKMLKDVQKLTGMIAYQRVVAEVFPSRSQGRH</sequence>
<dbReference type="Pfam" id="PF00078">
    <property type="entry name" value="RVT_1"/>
    <property type="match status" value="1"/>
</dbReference>
<dbReference type="EMBL" id="JACGWJ010000029">
    <property type="protein sequence ID" value="KAL0303487.1"/>
    <property type="molecule type" value="Genomic_DNA"/>
</dbReference>
<dbReference type="PANTHER" id="PTHR24559">
    <property type="entry name" value="TRANSPOSON TY3-I GAG-POL POLYPROTEIN"/>
    <property type="match status" value="1"/>
</dbReference>
<protein>
    <submittedName>
        <fullName evidence="2">Retrovirus-related Pol polyprotein from transposon gypsy</fullName>
    </submittedName>
</protein>
<reference evidence="2" key="1">
    <citation type="submission" date="2020-06" db="EMBL/GenBank/DDBJ databases">
        <authorList>
            <person name="Li T."/>
            <person name="Hu X."/>
            <person name="Zhang T."/>
            <person name="Song X."/>
            <person name="Zhang H."/>
            <person name="Dai N."/>
            <person name="Sheng W."/>
            <person name="Hou X."/>
            <person name="Wei L."/>
        </authorList>
    </citation>
    <scope>NUCLEOTIDE SEQUENCE</scope>
    <source>
        <strain evidence="2">G02</strain>
        <tissue evidence="2">Leaf</tissue>
    </source>
</reference>
<gene>
    <name evidence="2" type="ORF">Sradi_6216800</name>
</gene>
<dbReference type="Gene3D" id="3.30.70.270">
    <property type="match status" value="1"/>
</dbReference>
<name>A0AAW2KBB1_SESRA</name>
<dbReference type="CDD" id="cd01647">
    <property type="entry name" value="RT_LTR"/>
    <property type="match status" value="1"/>
</dbReference>
<dbReference type="PANTHER" id="PTHR24559:SF431">
    <property type="entry name" value="RNA-DIRECTED DNA POLYMERASE HOMOLOG"/>
    <property type="match status" value="1"/>
</dbReference>
<comment type="caution">
    <text evidence="2">The sequence shown here is derived from an EMBL/GenBank/DDBJ whole genome shotgun (WGS) entry which is preliminary data.</text>
</comment>
<organism evidence="2">
    <name type="scientific">Sesamum radiatum</name>
    <name type="common">Black benniseed</name>
    <dbReference type="NCBI Taxonomy" id="300843"/>
    <lineage>
        <taxon>Eukaryota</taxon>
        <taxon>Viridiplantae</taxon>
        <taxon>Streptophyta</taxon>
        <taxon>Embryophyta</taxon>
        <taxon>Tracheophyta</taxon>
        <taxon>Spermatophyta</taxon>
        <taxon>Magnoliopsida</taxon>
        <taxon>eudicotyledons</taxon>
        <taxon>Gunneridae</taxon>
        <taxon>Pentapetalae</taxon>
        <taxon>asterids</taxon>
        <taxon>lamiids</taxon>
        <taxon>Lamiales</taxon>
        <taxon>Pedaliaceae</taxon>
        <taxon>Sesamum</taxon>
    </lineage>
</organism>
<feature type="domain" description="Reverse transcriptase" evidence="1">
    <location>
        <begin position="132"/>
        <end position="203"/>
    </location>
</feature>
<evidence type="ECO:0000259" key="1">
    <source>
        <dbReference type="Pfam" id="PF00078"/>
    </source>
</evidence>
<dbReference type="InterPro" id="IPR043502">
    <property type="entry name" value="DNA/RNA_pol_sf"/>
</dbReference>
<dbReference type="FunFam" id="3.30.70.270:FF:000003">
    <property type="entry name" value="Transposon Ty3-G Gag-Pol polyprotein"/>
    <property type="match status" value="1"/>
</dbReference>
<dbReference type="InterPro" id="IPR053134">
    <property type="entry name" value="RNA-dir_DNA_polymerase"/>
</dbReference>
<accession>A0AAW2KBB1</accession>
<dbReference type="SUPFAM" id="SSF56672">
    <property type="entry name" value="DNA/RNA polymerases"/>
    <property type="match status" value="1"/>
</dbReference>
<reference evidence="2" key="2">
    <citation type="journal article" date="2024" name="Plant">
        <title>Genomic evolution and insights into agronomic trait innovations of Sesamum species.</title>
        <authorList>
            <person name="Miao H."/>
            <person name="Wang L."/>
            <person name="Qu L."/>
            <person name="Liu H."/>
            <person name="Sun Y."/>
            <person name="Le M."/>
            <person name="Wang Q."/>
            <person name="Wei S."/>
            <person name="Zheng Y."/>
            <person name="Lin W."/>
            <person name="Duan Y."/>
            <person name="Cao H."/>
            <person name="Xiong S."/>
            <person name="Wang X."/>
            <person name="Wei L."/>
            <person name="Li C."/>
            <person name="Ma Q."/>
            <person name="Ju M."/>
            <person name="Zhao R."/>
            <person name="Li G."/>
            <person name="Mu C."/>
            <person name="Tian Q."/>
            <person name="Mei H."/>
            <person name="Zhang T."/>
            <person name="Gao T."/>
            <person name="Zhang H."/>
        </authorList>
    </citation>
    <scope>NUCLEOTIDE SEQUENCE</scope>
    <source>
        <strain evidence="2">G02</strain>
    </source>
</reference>
<dbReference type="InterPro" id="IPR043128">
    <property type="entry name" value="Rev_trsase/Diguanyl_cyclase"/>
</dbReference>